<protein>
    <submittedName>
        <fullName evidence="1">Uncharacterized protein</fullName>
    </submittedName>
</protein>
<feature type="non-terminal residue" evidence="1">
    <location>
        <position position="224"/>
    </location>
</feature>
<proteinExistence type="predicted"/>
<accession>A0A1E1WQU8</accession>
<evidence type="ECO:0000313" key="1">
    <source>
        <dbReference type="EMBL" id="JAT89379.1"/>
    </source>
</evidence>
<sequence>MSFIDLATLALHRRNEMEARIKVFTTKCDQAIEDIIKLKSQARGFVHQLNCDPSELKDRFLNSMKNLDEYMYLITDFNLAVAKLDEMSGSVEYAPVHDTTTKPRLSLSPFNIMDVLSEPAPSTSTACPNQCPLKHPTKSKKVPKAEQTLIVFSSASCSSESVPTDKNEVNKKEVEVQCELTQDLKKVSLAAAPISPLLSEQCKLPAQTVLQTEHEYPAVIMNVD</sequence>
<dbReference type="EMBL" id="GDQN01001675">
    <property type="protein sequence ID" value="JAT89379.1"/>
    <property type="molecule type" value="Transcribed_RNA"/>
</dbReference>
<reference evidence="1" key="1">
    <citation type="submission" date="2015-09" db="EMBL/GenBank/DDBJ databases">
        <title>De novo assembly of Pectinophora gossypiella (Pink Bollworm) gut transcriptome.</title>
        <authorList>
            <person name="Tassone E.E."/>
        </authorList>
    </citation>
    <scope>NUCLEOTIDE SEQUENCE</scope>
</reference>
<dbReference type="OrthoDB" id="10052065at2759"/>
<dbReference type="AlphaFoldDB" id="A0A1E1WQU8"/>
<organism evidence="1">
    <name type="scientific">Pectinophora gossypiella</name>
    <name type="common">Cotton pink bollworm</name>
    <name type="synonym">Depressaria gossypiella</name>
    <dbReference type="NCBI Taxonomy" id="13191"/>
    <lineage>
        <taxon>Eukaryota</taxon>
        <taxon>Metazoa</taxon>
        <taxon>Ecdysozoa</taxon>
        <taxon>Arthropoda</taxon>
        <taxon>Hexapoda</taxon>
        <taxon>Insecta</taxon>
        <taxon>Pterygota</taxon>
        <taxon>Neoptera</taxon>
        <taxon>Endopterygota</taxon>
        <taxon>Lepidoptera</taxon>
        <taxon>Glossata</taxon>
        <taxon>Ditrysia</taxon>
        <taxon>Gelechioidea</taxon>
        <taxon>Gelechiidae</taxon>
        <taxon>Apatetrinae</taxon>
        <taxon>Pectinophora</taxon>
    </lineage>
</organism>
<gene>
    <name evidence="1" type="ORF">g.19747</name>
</gene>
<name>A0A1E1WQU8_PECGO</name>